<evidence type="ECO:0000313" key="2">
    <source>
        <dbReference type="Proteomes" id="UP000683925"/>
    </source>
</evidence>
<name>A0A8S1T2C6_PAROT</name>
<accession>A0A8S1T2C6</accession>
<organism evidence="1 2">
    <name type="scientific">Paramecium octaurelia</name>
    <dbReference type="NCBI Taxonomy" id="43137"/>
    <lineage>
        <taxon>Eukaryota</taxon>
        <taxon>Sar</taxon>
        <taxon>Alveolata</taxon>
        <taxon>Ciliophora</taxon>
        <taxon>Intramacronucleata</taxon>
        <taxon>Oligohymenophorea</taxon>
        <taxon>Peniculida</taxon>
        <taxon>Parameciidae</taxon>
        <taxon>Paramecium</taxon>
    </lineage>
</organism>
<dbReference type="OrthoDB" id="406844at2759"/>
<keyword evidence="2" id="KW-1185">Reference proteome</keyword>
<dbReference type="AlphaFoldDB" id="A0A8S1T2C6"/>
<dbReference type="EMBL" id="CAJJDP010000019">
    <property type="protein sequence ID" value="CAD8146670.1"/>
    <property type="molecule type" value="Genomic_DNA"/>
</dbReference>
<dbReference type="Proteomes" id="UP000683925">
    <property type="component" value="Unassembled WGS sequence"/>
</dbReference>
<proteinExistence type="predicted"/>
<comment type="caution">
    <text evidence="1">The sequence shown here is derived from an EMBL/GenBank/DDBJ whole genome shotgun (WGS) entry which is preliminary data.</text>
</comment>
<sequence>MRILQNQQTLLFHNLLHPPLRHSFQINTLIKIRWVLNHKLFNLKFSSHLRYIQNLYSCKVFFFLSGSDDQYIILWMVNNQKQWQRQESHTDRVNCVILNNKEDFTYLVVMIKQLSFGLRKLIMGMQLDNIRSYRKCSMFIFESIIQQADIMLIKVGKQSKKISVQRDGYCLCFITDQMFKFQQKTINIMYIYQLNTTSQQFMIIELEVNIDSGKRYTGLILKKFIKEKQILLNNNGLIINLIRLYSNGQFKTDKYCALFVIQSHMIVIVRRQRQENIEKLMCINQISQVECLL</sequence>
<reference evidence="1" key="1">
    <citation type="submission" date="2021-01" db="EMBL/GenBank/DDBJ databases">
        <authorList>
            <consortium name="Genoscope - CEA"/>
            <person name="William W."/>
        </authorList>
    </citation>
    <scope>NUCLEOTIDE SEQUENCE</scope>
</reference>
<gene>
    <name evidence="1" type="ORF">POCTA_138.1.T0190035</name>
</gene>
<evidence type="ECO:0000313" key="1">
    <source>
        <dbReference type="EMBL" id="CAD8146670.1"/>
    </source>
</evidence>
<protein>
    <submittedName>
        <fullName evidence="1">Uncharacterized protein</fullName>
    </submittedName>
</protein>